<dbReference type="Proteomes" id="UP001056012">
    <property type="component" value="Chromosome 5"/>
</dbReference>
<dbReference type="VEuPathDB" id="FungiDB:yc1106_07568"/>
<accession>A0A9Q8ZCW1</accession>
<evidence type="ECO:0000256" key="1">
    <source>
        <dbReference type="SAM" id="MobiDB-lite"/>
    </source>
</evidence>
<protein>
    <recommendedName>
        <fullName evidence="4">BTB domain-containing protein</fullName>
    </recommendedName>
</protein>
<sequence>MSNPESSRKRGHEDERHGNGEANKRSRYSSESESCSESPEVEFVADKTPLLAFEHVDIEVGEYRRAFSVPMKQLYSSSKYFKRIFSSDWWQERGKKTFPLVGCHTNAFKIYTKWLSYCKIEIHDTWMGEQRYTDEELFNICRCYKLAALIEDDEFKDAMIDELINSLAAEDSFIPSLPTVIYNNSAARSPHRRFVVDTVINTWSPDSFLEMSQETYPYEFLLDLAIAMGSKIRTGVSRVPPTEFFKDFDSCKYHEHTKKDAPCYKDRLKTSSEPDDTPCKLPILSAIFAQTNVSTT</sequence>
<dbReference type="Gene3D" id="3.30.710.10">
    <property type="entry name" value="Potassium Channel Kv1.1, Chain A"/>
    <property type="match status" value="1"/>
</dbReference>
<feature type="region of interest" description="Disordered" evidence="1">
    <location>
        <begin position="1"/>
        <end position="39"/>
    </location>
</feature>
<evidence type="ECO:0000313" key="2">
    <source>
        <dbReference type="EMBL" id="USP80294.1"/>
    </source>
</evidence>
<evidence type="ECO:0008006" key="4">
    <source>
        <dbReference type="Google" id="ProtNLM"/>
    </source>
</evidence>
<feature type="compositionally biased region" description="Basic and acidic residues" evidence="1">
    <location>
        <begin position="1"/>
        <end position="30"/>
    </location>
</feature>
<dbReference type="AlphaFoldDB" id="A0A9Q8ZCW1"/>
<reference evidence="2" key="1">
    <citation type="submission" date="2021-12" db="EMBL/GenBank/DDBJ databases">
        <title>Curvularia clavata genome.</title>
        <authorList>
            <person name="Cao Y."/>
        </authorList>
    </citation>
    <scope>NUCLEOTIDE SEQUENCE</scope>
    <source>
        <strain evidence="2">Yc1106</strain>
    </source>
</reference>
<keyword evidence="3" id="KW-1185">Reference proteome</keyword>
<evidence type="ECO:0000313" key="3">
    <source>
        <dbReference type="Proteomes" id="UP001056012"/>
    </source>
</evidence>
<dbReference type="OrthoDB" id="1022638at2759"/>
<name>A0A9Q8ZCW1_CURCL</name>
<dbReference type="EMBL" id="CP089278">
    <property type="protein sequence ID" value="USP80294.1"/>
    <property type="molecule type" value="Genomic_DNA"/>
</dbReference>
<organism evidence="2 3">
    <name type="scientific">Curvularia clavata</name>
    <dbReference type="NCBI Taxonomy" id="95742"/>
    <lineage>
        <taxon>Eukaryota</taxon>
        <taxon>Fungi</taxon>
        <taxon>Dikarya</taxon>
        <taxon>Ascomycota</taxon>
        <taxon>Pezizomycotina</taxon>
        <taxon>Dothideomycetes</taxon>
        <taxon>Pleosporomycetidae</taxon>
        <taxon>Pleosporales</taxon>
        <taxon>Pleosporineae</taxon>
        <taxon>Pleosporaceae</taxon>
        <taxon>Curvularia</taxon>
    </lineage>
</organism>
<dbReference type="InterPro" id="IPR011333">
    <property type="entry name" value="SKP1/BTB/POZ_sf"/>
</dbReference>
<proteinExistence type="predicted"/>
<gene>
    <name evidence="2" type="ORF">yc1106_07568</name>
</gene>